<organism evidence="9 10">
    <name type="scientific">Pedobacter yonginense</name>
    <dbReference type="NCBI Taxonomy" id="651869"/>
    <lineage>
        <taxon>Bacteria</taxon>
        <taxon>Pseudomonadati</taxon>
        <taxon>Bacteroidota</taxon>
        <taxon>Sphingobacteriia</taxon>
        <taxon>Sphingobacteriales</taxon>
        <taxon>Sphingobacteriaceae</taxon>
        <taxon>Pedobacter</taxon>
    </lineage>
</organism>
<dbReference type="Pfam" id="PF13567">
    <property type="entry name" value="DUF4131"/>
    <property type="match status" value="1"/>
</dbReference>
<feature type="transmembrane region" description="Helical" evidence="6">
    <location>
        <begin position="63"/>
        <end position="84"/>
    </location>
</feature>
<keyword evidence="3 6" id="KW-0812">Transmembrane</keyword>
<dbReference type="Proteomes" id="UP000245379">
    <property type="component" value="Unassembled WGS sequence"/>
</dbReference>
<feature type="transmembrane region" description="Helical" evidence="6">
    <location>
        <begin position="422"/>
        <end position="444"/>
    </location>
</feature>
<comment type="subcellular location">
    <subcellularLocation>
        <location evidence="1">Cell membrane</location>
        <topology evidence="1">Multi-pass membrane protein</topology>
    </subcellularLocation>
</comment>
<feature type="transmembrane region" description="Helical" evidence="6">
    <location>
        <begin position="394"/>
        <end position="415"/>
    </location>
</feature>
<name>A0A317EUW0_9SPHI</name>
<keyword evidence="5 6" id="KW-0472">Membrane</keyword>
<feature type="transmembrane region" description="Helical" evidence="6">
    <location>
        <begin position="478"/>
        <end position="502"/>
    </location>
</feature>
<evidence type="ECO:0000313" key="10">
    <source>
        <dbReference type="Proteomes" id="UP000245379"/>
    </source>
</evidence>
<keyword evidence="2" id="KW-1003">Cell membrane</keyword>
<dbReference type="Pfam" id="PF03772">
    <property type="entry name" value="Competence"/>
    <property type="match status" value="1"/>
</dbReference>
<dbReference type="GO" id="GO:0005886">
    <property type="term" value="C:plasma membrane"/>
    <property type="evidence" value="ECO:0007669"/>
    <property type="project" value="UniProtKB-SubCell"/>
</dbReference>
<feature type="domain" description="ComEC/Rec2-related protein" evidence="7">
    <location>
        <begin position="239"/>
        <end position="500"/>
    </location>
</feature>
<dbReference type="InterPro" id="IPR025405">
    <property type="entry name" value="DUF4131"/>
</dbReference>
<evidence type="ECO:0000256" key="3">
    <source>
        <dbReference type="ARBA" id="ARBA00022692"/>
    </source>
</evidence>
<dbReference type="EMBL" id="QGNZ01000001">
    <property type="protein sequence ID" value="PWS28958.1"/>
    <property type="molecule type" value="Genomic_DNA"/>
</dbReference>
<dbReference type="RefSeq" id="WP_109924387.1">
    <property type="nucleotide sequence ID" value="NZ_QGNZ01000001.1"/>
</dbReference>
<accession>A0A317EUW0</accession>
<dbReference type="PANTHER" id="PTHR30619:SF1">
    <property type="entry name" value="RECOMBINATION PROTEIN 2"/>
    <property type="match status" value="1"/>
</dbReference>
<feature type="transmembrane region" description="Helical" evidence="6">
    <location>
        <begin position="293"/>
        <end position="309"/>
    </location>
</feature>
<evidence type="ECO:0000259" key="7">
    <source>
        <dbReference type="Pfam" id="PF03772"/>
    </source>
</evidence>
<comment type="caution">
    <text evidence="9">The sequence shown here is derived from an EMBL/GenBank/DDBJ whole genome shotgun (WGS) entry which is preliminary data.</text>
</comment>
<proteinExistence type="predicted"/>
<keyword evidence="4 6" id="KW-1133">Transmembrane helix</keyword>
<feature type="transmembrane region" description="Helical" evidence="6">
    <location>
        <begin position="31"/>
        <end position="51"/>
    </location>
</feature>
<dbReference type="AlphaFoldDB" id="A0A317EUW0"/>
<evidence type="ECO:0000256" key="5">
    <source>
        <dbReference type="ARBA" id="ARBA00023136"/>
    </source>
</evidence>
<evidence type="ECO:0000256" key="2">
    <source>
        <dbReference type="ARBA" id="ARBA00022475"/>
    </source>
</evidence>
<dbReference type="InterPro" id="IPR004477">
    <property type="entry name" value="ComEC_N"/>
</dbReference>
<evidence type="ECO:0000256" key="4">
    <source>
        <dbReference type="ARBA" id="ARBA00022989"/>
    </source>
</evidence>
<reference evidence="9 10" key="1">
    <citation type="submission" date="2018-05" db="EMBL/GenBank/DDBJ databases">
        <title>Pedobacter paludis sp. nov., isolated from wetland soil.</title>
        <authorList>
            <person name="Zhang Y."/>
            <person name="Wang G."/>
        </authorList>
    </citation>
    <scope>NUCLEOTIDE SEQUENCE [LARGE SCALE GENOMIC DNA]</scope>
    <source>
        <strain evidence="9 10">KCTC22721</strain>
    </source>
</reference>
<dbReference type="PANTHER" id="PTHR30619">
    <property type="entry name" value="DNA INTERNALIZATION/COMPETENCE PROTEIN COMEC/REC2"/>
    <property type="match status" value="1"/>
</dbReference>
<feature type="transmembrane region" description="Helical" evidence="6">
    <location>
        <begin position="7"/>
        <end position="25"/>
    </location>
</feature>
<sequence length="695" mass="79741">MFKTEYPFARILLPMIMGIVLFYFYSNPYSLTVLKVFVSFCCLFLLFVNLYYKNLNAQRFKGFVGISIFTFFFMLGGLLCVLNNDRLDEHYFGDKKFSHLKILVQDEPEQSNQILRFKATVTGGYTSFKQQRATGQLLVAIKLDSLHPIKLQYGDELIIAGKHVEIEPPYNPSEFNFKGWLASQNIYNQAFINQIQVIKTQRNKGNPILAFALKLREKQISKYRNLIKNDEAFAVASTLILGYRANLSQETLAAYSKTGTIHALSVSGSHVAILFLVLDFFLGFLEKKKSLKVLKFIVICTLIWAYATITGLSPSVIRSAIMISIFIASKTFAQNKNSYNILAFAAFCQLLYNPFLIWDVGFQLSYISVFGLIYLQPKIYKWIFVKNNWLDKVWQLIALSLSAQVVTFPLSIYYFHQFPVYFLLGNLFIAIPLFIIMLLGIAILVPVLDHLAPIFEWIVVITNYILKRIADLPYSTFSALWINLPELLLLSLSLGLFVYSMSKFNKKALFAALTLFIIYQSLVIYNGFSASQQRKIIFFSLRKHYACAFICAHTAILATDLTADHKSYQYFVKPALDEMQIKTIDFIDLRRDTAIKGLIKKDHQIIFDRYKMLLIDESLNGKKIKLSGSFSSLWLHNNTKYKLEHSPTGLCYSSLIIDASNKDYKISQFKSFADNNKKGVHILKKNKAYLIDLSE</sequence>
<dbReference type="OrthoDB" id="9761531at2"/>
<evidence type="ECO:0000313" key="9">
    <source>
        <dbReference type="EMBL" id="PWS28958.1"/>
    </source>
</evidence>
<keyword evidence="10" id="KW-1185">Reference proteome</keyword>
<evidence type="ECO:0000256" key="1">
    <source>
        <dbReference type="ARBA" id="ARBA00004651"/>
    </source>
</evidence>
<evidence type="ECO:0008006" key="11">
    <source>
        <dbReference type="Google" id="ProtNLM"/>
    </source>
</evidence>
<dbReference type="NCBIfam" id="TIGR00360">
    <property type="entry name" value="ComEC_N-term"/>
    <property type="match status" value="1"/>
</dbReference>
<feature type="domain" description="DUF4131" evidence="8">
    <location>
        <begin position="33"/>
        <end position="197"/>
    </location>
</feature>
<evidence type="ECO:0000259" key="8">
    <source>
        <dbReference type="Pfam" id="PF13567"/>
    </source>
</evidence>
<evidence type="ECO:0000256" key="6">
    <source>
        <dbReference type="SAM" id="Phobius"/>
    </source>
</evidence>
<protein>
    <recommendedName>
        <fullName evidence="11">Competence protein ComEC</fullName>
    </recommendedName>
</protein>
<feature type="transmembrane region" description="Helical" evidence="6">
    <location>
        <begin position="261"/>
        <end position="281"/>
    </location>
</feature>
<gene>
    <name evidence="9" type="ORF">DHW03_03740</name>
</gene>
<dbReference type="InterPro" id="IPR052159">
    <property type="entry name" value="Competence_DNA_uptake"/>
</dbReference>
<feature type="transmembrane region" description="Helical" evidence="6">
    <location>
        <begin position="508"/>
        <end position="528"/>
    </location>
</feature>